<keyword evidence="3" id="KW-1185">Reference proteome</keyword>
<dbReference type="GeneID" id="19154730"/>
<dbReference type="EMBL" id="KI964637">
    <property type="protein sequence ID" value="EUC32300.1"/>
    <property type="molecule type" value="Genomic_DNA"/>
</dbReference>
<evidence type="ECO:0000313" key="2">
    <source>
        <dbReference type="EMBL" id="EUC32300.1"/>
    </source>
</evidence>
<reference evidence="2 3" key="1">
    <citation type="journal article" date="2013" name="PLoS Genet.">
        <title>Comparative genome structure, secondary metabolite, and effector coding capacity across Cochliobolus pathogens.</title>
        <authorList>
            <person name="Condon B.J."/>
            <person name="Leng Y."/>
            <person name="Wu D."/>
            <person name="Bushley K.E."/>
            <person name="Ohm R.A."/>
            <person name="Otillar R."/>
            <person name="Martin J."/>
            <person name="Schackwitz W."/>
            <person name="Grimwood J."/>
            <person name="MohdZainudin N."/>
            <person name="Xue C."/>
            <person name="Wang R."/>
            <person name="Manning V.A."/>
            <person name="Dhillon B."/>
            <person name="Tu Z.J."/>
            <person name="Steffenson B.J."/>
            <person name="Salamov A."/>
            <person name="Sun H."/>
            <person name="Lowry S."/>
            <person name="LaButti K."/>
            <person name="Han J."/>
            <person name="Copeland A."/>
            <person name="Lindquist E."/>
            <person name="Barry K."/>
            <person name="Schmutz J."/>
            <person name="Baker S.E."/>
            <person name="Ciuffetti L.M."/>
            <person name="Grigoriev I.V."/>
            <person name="Zhong S."/>
            <person name="Turgeon B.G."/>
        </authorList>
    </citation>
    <scope>NUCLEOTIDE SEQUENCE [LARGE SCALE GENOMIC DNA]</scope>
    <source>
        <strain evidence="2 3">26-R-13</strain>
    </source>
</reference>
<evidence type="ECO:0000313" key="3">
    <source>
        <dbReference type="Proteomes" id="UP000053841"/>
    </source>
</evidence>
<organism evidence="2 3">
    <name type="scientific">Cochliobolus carbonum (strain 26-R-13)</name>
    <name type="common">Maize leaf spot fungus</name>
    <name type="synonym">Bipolaris zeicola</name>
    <dbReference type="NCBI Taxonomy" id="930089"/>
    <lineage>
        <taxon>Eukaryota</taxon>
        <taxon>Fungi</taxon>
        <taxon>Dikarya</taxon>
        <taxon>Ascomycota</taxon>
        <taxon>Pezizomycotina</taxon>
        <taxon>Dothideomycetes</taxon>
        <taxon>Pleosporomycetidae</taxon>
        <taxon>Pleosporales</taxon>
        <taxon>Pleosporineae</taxon>
        <taxon>Pleosporaceae</taxon>
        <taxon>Bipolaris</taxon>
    </lineage>
</organism>
<dbReference type="HOGENOM" id="CLU_1026685_0_0_1"/>
<name>W6Y3R0_COCC2</name>
<dbReference type="AlphaFoldDB" id="W6Y3R0"/>
<sequence>MMSIYDIPPSPPQPVHVRVHTNSKHKNKSRHLSDSTRIIPSKRKPGASFKTEKAKKHLTTRKRRLPVHQLALLRTTTSDGLPQSSDMEVTFSDSIAVTDPIEDSQFNRPITRPLGGLMCNIVTLGKPPFSHTMQHSDMRSTPIERTPNRASIADETPKGTRSPILKQIRDVCVTQDGHIDHELQTASRGQPDRRGNYVSIRRKRPAVVHTLTLGSGLLPSPTDKTPDTSYAIQRKRPIPGSRNLYRLENRPIDQKSTQLTLVNSSEYLRRLPVLSPPRVSCRGGP</sequence>
<protein>
    <submittedName>
        <fullName evidence="2">Uncharacterized protein</fullName>
    </submittedName>
</protein>
<dbReference type="KEGG" id="bze:COCCADRAFT_99091"/>
<dbReference type="OrthoDB" id="3794585at2759"/>
<feature type="region of interest" description="Disordered" evidence="1">
    <location>
        <begin position="20"/>
        <end position="60"/>
    </location>
</feature>
<dbReference type="Proteomes" id="UP000053841">
    <property type="component" value="Unassembled WGS sequence"/>
</dbReference>
<feature type="compositionally biased region" description="Basic residues" evidence="1">
    <location>
        <begin position="20"/>
        <end position="30"/>
    </location>
</feature>
<evidence type="ECO:0000256" key="1">
    <source>
        <dbReference type="SAM" id="MobiDB-lite"/>
    </source>
</evidence>
<proteinExistence type="predicted"/>
<gene>
    <name evidence="2" type="ORF">COCCADRAFT_99091</name>
</gene>
<accession>W6Y3R0</accession>
<dbReference type="RefSeq" id="XP_007713415.1">
    <property type="nucleotide sequence ID" value="XM_007715225.1"/>
</dbReference>